<evidence type="ECO:0000259" key="1">
    <source>
        <dbReference type="Pfam" id="PF07727"/>
    </source>
</evidence>
<name>A0A6L2JZ98_TANCI</name>
<dbReference type="AlphaFoldDB" id="A0A6L2JZ98"/>
<dbReference type="InterPro" id="IPR013103">
    <property type="entry name" value="RVT_2"/>
</dbReference>
<feature type="domain" description="Retroviral polymerase SH3-like" evidence="2">
    <location>
        <begin position="2"/>
        <end position="43"/>
    </location>
</feature>
<protein>
    <submittedName>
        <fullName evidence="3">Retrovirus-related Pol polyprotein from transposon TNT 1-94</fullName>
    </submittedName>
</protein>
<dbReference type="InterPro" id="IPR057670">
    <property type="entry name" value="SH3_retrovirus"/>
</dbReference>
<evidence type="ECO:0000313" key="3">
    <source>
        <dbReference type="EMBL" id="GEU42343.1"/>
    </source>
</evidence>
<evidence type="ECO:0000259" key="2">
    <source>
        <dbReference type="Pfam" id="PF25597"/>
    </source>
</evidence>
<dbReference type="Pfam" id="PF07727">
    <property type="entry name" value="RVT_2"/>
    <property type="match status" value="1"/>
</dbReference>
<dbReference type="EMBL" id="BKCJ010001557">
    <property type="protein sequence ID" value="GEU42343.1"/>
    <property type="molecule type" value="Genomic_DNA"/>
</dbReference>
<reference evidence="3" key="1">
    <citation type="journal article" date="2019" name="Sci. Rep.">
        <title>Draft genome of Tanacetum cinerariifolium, the natural source of mosquito coil.</title>
        <authorList>
            <person name="Yamashiro T."/>
            <person name="Shiraishi A."/>
            <person name="Satake H."/>
            <person name="Nakayama K."/>
        </authorList>
    </citation>
    <scope>NUCLEOTIDE SEQUENCE</scope>
</reference>
<gene>
    <name evidence="3" type="ORF">Tci_014321</name>
</gene>
<organism evidence="3">
    <name type="scientific">Tanacetum cinerariifolium</name>
    <name type="common">Dalmatian daisy</name>
    <name type="synonym">Chrysanthemum cinerariifolium</name>
    <dbReference type="NCBI Taxonomy" id="118510"/>
    <lineage>
        <taxon>Eukaryota</taxon>
        <taxon>Viridiplantae</taxon>
        <taxon>Streptophyta</taxon>
        <taxon>Embryophyta</taxon>
        <taxon>Tracheophyta</taxon>
        <taxon>Spermatophyta</taxon>
        <taxon>Magnoliopsida</taxon>
        <taxon>eudicotyledons</taxon>
        <taxon>Gunneridae</taxon>
        <taxon>Pentapetalae</taxon>
        <taxon>asterids</taxon>
        <taxon>campanulids</taxon>
        <taxon>Asterales</taxon>
        <taxon>Asteraceae</taxon>
        <taxon>Asteroideae</taxon>
        <taxon>Anthemideae</taxon>
        <taxon>Anthemidinae</taxon>
        <taxon>Tanacetum</taxon>
    </lineage>
</organism>
<comment type="caution">
    <text evidence="3">The sequence shown here is derived from an EMBL/GenBank/DDBJ whole genome shotgun (WGS) entry which is preliminary data.</text>
</comment>
<sequence>MKPKADIMIFIDYSEYSKEFRIYNHRTRIFTETIHVKFDELTTMASEHISLEPKSNRFNVEDLSTKSNQTLSKEDRDDLFSPIHTFIVINHYCDIEAPPLGSSLEEQTSPISNDVADESNQEDSMDLDENTFITPFCPLVTEEAESSLKKSRSEEGIDFKESFAPVARLEAVQMFIAGAAHKNFNIFQIDVKTGFLNGPLKEEVYVRQPDGFVDPNFPDHVYKLKKALCGLKQAP</sequence>
<dbReference type="Pfam" id="PF25597">
    <property type="entry name" value="SH3_retrovirus"/>
    <property type="match status" value="1"/>
</dbReference>
<accession>A0A6L2JZ98</accession>
<proteinExistence type="predicted"/>
<feature type="domain" description="Reverse transcriptase Ty1/copia-type" evidence="1">
    <location>
        <begin position="154"/>
        <end position="235"/>
    </location>
</feature>